<protein>
    <submittedName>
        <fullName evidence="2">T9SS type A sorting domain-containing protein</fullName>
    </submittedName>
</protein>
<dbReference type="EMBL" id="DSVI01000003">
    <property type="protein sequence ID" value="HGT46460.1"/>
    <property type="molecule type" value="Genomic_DNA"/>
</dbReference>
<dbReference type="AlphaFoldDB" id="A0A832DIC8"/>
<sequence>MKIFSDQRKFLMFFFLIFFLLNKILIAQPYGLNCTVEANGSTGIETCSFYANGSYQLEIDAYNIVAPCEYGGLLWYACSLYVKINGVTVSSTNGWLGQDTPWYYWSDFFKINNRDFVEINLIYETINFCIGNPIYPNKLTVIDGIHMGGGSPPSENLVESQSFSQLPFEFSLEQNYPNPFNPSTVIHYSISENQLVNLTVYDLLGNEVAILVNEYKEPGSHSIEFNVTDLSSGIYYYKLSAGDFVNIKKMIFVK</sequence>
<feature type="domain" description="Secretion system C-terminal sorting" evidence="1">
    <location>
        <begin position="176"/>
        <end position="251"/>
    </location>
</feature>
<dbReference type="Gene3D" id="2.60.40.4070">
    <property type="match status" value="1"/>
</dbReference>
<evidence type="ECO:0000313" key="2">
    <source>
        <dbReference type="EMBL" id="HGT46460.1"/>
    </source>
</evidence>
<reference evidence="2" key="1">
    <citation type="journal article" date="2020" name="mSystems">
        <title>Genome- and Community-Level Interaction Insights into Carbon Utilization and Element Cycling Functions of Hydrothermarchaeota in Hydrothermal Sediment.</title>
        <authorList>
            <person name="Zhou Z."/>
            <person name="Liu Y."/>
            <person name="Xu W."/>
            <person name="Pan J."/>
            <person name="Luo Z.H."/>
            <person name="Li M."/>
        </authorList>
    </citation>
    <scope>NUCLEOTIDE SEQUENCE [LARGE SCALE GENOMIC DNA]</scope>
    <source>
        <strain evidence="2">SpSt-500</strain>
    </source>
</reference>
<accession>A0A832DIC8</accession>
<evidence type="ECO:0000259" key="1">
    <source>
        <dbReference type="Pfam" id="PF18962"/>
    </source>
</evidence>
<dbReference type="NCBIfam" id="TIGR04183">
    <property type="entry name" value="Por_Secre_tail"/>
    <property type="match status" value="1"/>
</dbReference>
<proteinExistence type="predicted"/>
<gene>
    <name evidence="2" type="ORF">ENS56_00295</name>
</gene>
<name>A0A832DIC8_9BACT</name>
<dbReference type="InterPro" id="IPR026444">
    <property type="entry name" value="Secre_tail"/>
</dbReference>
<organism evidence="2">
    <name type="scientific">Ignavibacterium album</name>
    <dbReference type="NCBI Taxonomy" id="591197"/>
    <lineage>
        <taxon>Bacteria</taxon>
        <taxon>Pseudomonadati</taxon>
        <taxon>Ignavibacteriota</taxon>
        <taxon>Ignavibacteria</taxon>
        <taxon>Ignavibacteriales</taxon>
        <taxon>Ignavibacteriaceae</taxon>
        <taxon>Ignavibacterium</taxon>
    </lineage>
</organism>
<dbReference type="Pfam" id="PF18962">
    <property type="entry name" value="Por_Secre_tail"/>
    <property type="match status" value="1"/>
</dbReference>
<comment type="caution">
    <text evidence="2">The sequence shown here is derived from an EMBL/GenBank/DDBJ whole genome shotgun (WGS) entry which is preliminary data.</text>
</comment>